<evidence type="ECO:0000256" key="7">
    <source>
        <dbReference type="ARBA" id="ARBA00022989"/>
    </source>
</evidence>
<evidence type="ECO:0000259" key="11">
    <source>
        <dbReference type="PROSITE" id="PS50893"/>
    </source>
</evidence>
<dbReference type="EMBL" id="BEHT01000013">
    <property type="protein sequence ID" value="GBC98667.1"/>
    <property type="molecule type" value="Genomic_DNA"/>
</dbReference>
<evidence type="ECO:0000256" key="1">
    <source>
        <dbReference type="ARBA" id="ARBA00004651"/>
    </source>
</evidence>
<feature type="transmembrane region" description="Helical" evidence="10">
    <location>
        <begin position="439"/>
        <end position="459"/>
    </location>
</feature>
<dbReference type="GO" id="GO:0016887">
    <property type="term" value="F:ATP hydrolysis activity"/>
    <property type="evidence" value="ECO:0007669"/>
    <property type="project" value="InterPro"/>
</dbReference>
<dbReference type="FunFam" id="3.40.50.300:FF:000287">
    <property type="entry name" value="Multidrug ABC transporter ATP-binding protein"/>
    <property type="match status" value="1"/>
</dbReference>
<evidence type="ECO:0000256" key="9">
    <source>
        <dbReference type="SAM" id="MobiDB-lite"/>
    </source>
</evidence>
<feature type="transmembrane region" description="Helical" evidence="10">
    <location>
        <begin position="185"/>
        <end position="207"/>
    </location>
</feature>
<keyword evidence="5" id="KW-0547">Nucleotide-binding</keyword>
<comment type="subcellular location">
    <subcellularLocation>
        <location evidence="1">Cell membrane</location>
        <topology evidence="1">Multi-pass membrane protein</topology>
    </subcellularLocation>
</comment>
<dbReference type="InterPro" id="IPR027417">
    <property type="entry name" value="P-loop_NTPase"/>
</dbReference>
<keyword evidence="4 10" id="KW-0812">Transmembrane</keyword>
<feature type="transmembrane region" description="Helical" evidence="10">
    <location>
        <begin position="414"/>
        <end position="433"/>
    </location>
</feature>
<keyword evidence="7 10" id="KW-1133">Transmembrane helix</keyword>
<evidence type="ECO:0000313" key="13">
    <source>
        <dbReference type="EMBL" id="GBC98667.1"/>
    </source>
</evidence>
<evidence type="ECO:0000256" key="8">
    <source>
        <dbReference type="ARBA" id="ARBA00023136"/>
    </source>
</evidence>
<sequence length="755" mass="85810">MSLGDRGDHDHEPLSEMPEPLRQRLSQLVDGEPVVGVLRADLSLDGRFAEQWLVVTTRRIVVLQQSQTDGCRDFPLDRIEDLTLETFVGNAYICARINGRRVPLARFTHSRRAEFERLVSAFRKFKDGQTPELQLDEPEPTRRERLGFLHGRRGRCPKCKQPLPPWSDVCPFCLQKTKVLRRMLVFVRPYWLTAVAGFVLLLLIQLTDLVQPLLMRYTVDEALLKKNFSQLMVVVAAVLGLNFAGALLSGLRSYLMAWLGDRIVLDIRRRLFEHLQLLSLRFYDQEQTGRLVSRITNDAGNIQDFMTEGLQDILRDLFMLLFVGGVMFAMHWKLALATLLPVPLLMWLAGRFARRVQRLWHMVWRRFARIHAMLADTIPGARVVKAFGQERYEVRRFSEALESHFRASLRAAKLWTIFFPSVGFTTSIGFLVVWGYGGYLVILGDLSLGSLMAFIGYLWRFYAPIQNLTRFTHRLQRAATAAERIFEILDTPPEIRDAPDAVELKEVRGHIVFENVSFSYDGISKALKGVSFEVQPGEMIGLVGPSGAGKTTLISLLLRFYDPQEGRILLDGIDLRQIKLASLRKHIGVVLQETYLFNGTIAENIAYGNPETSLEAIIAAAKVAHAHEFILKQPDAYDTYIGERGSRLSGGERQRLAIARAILKDPAVLIFDEATSNVDTETEAKIRRAIDNLVRGRTTIAIAHRFSTLRNAKRLLVLDKGEIVEQGTPDELMQRDGVFARLSRMQAELSRTWAW</sequence>
<dbReference type="Proteomes" id="UP000236173">
    <property type="component" value="Unassembled WGS sequence"/>
</dbReference>
<keyword evidence="3" id="KW-1003">Cell membrane</keyword>
<dbReference type="PANTHER" id="PTHR43394:SF1">
    <property type="entry name" value="ATP-BINDING CASSETTE SUB-FAMILY B MEMBER 10, MITOCHONDRIAL"/>
    <property type="match status" value="1"/>
</dbReference>
<keyword evidence="2" id="KW-0813">Transport</keyword>
<dbReference type="SUPFAM" id="SSF90123">
    <property type="entry name" value="ABC transporter transmembrane region"/>
    <property type="match status" value="1"/>
</dbReference>
<keyword evidence="8 10" id="KW-0472">Membrane</keyword>
<evidence type="ECO:0000256" key="3">
    <source>
        <dbReference type="ARBA" id="ARBA00022475"/>
    </source>
</evidence>
<dbReference type="InterPro" id="IPR003439">
    <property type="entry name" value="ABC_transporter-like_ATP-bd"/>
</dbReference>
<dbReference type="CDD" id="cd18563">
    <property type="entry name" value="ABC_6TM_exporter_like"/>
    <property type="match status" value="1"/>
</dbReference>
<feature type="transmembrane region" description="Helical" evidence="10">
    <location>
        <begin position="227"/>
        <end position="248"/>
    </location>
</feature>
<dbReference type="InterPro" id="IPR036640">
    <property type="entry name" value="ABC1_TM_sf"/>
</dbReference>
<gene>
    <name evidence="13" type="ORF">HRbin17_01181</name>
</gene>
<dbReference type="Gene3D" id="3.40.50.300">
    <property type="entry name" value="P-loop containing nucleotide triphosphate hydrolases"/>
    <property type="match status" value="1"/>
</dbReference>
<dbReference type="Pfam" id="PF00005">
    <property type="entry name" value="ABC_tran"/>
    <property type="match status" value="1"/>
</dbReference>
<evidence type="ECO:0000313" key="14">
    <source>
        <dbReference type="Proteomes" id="UP000236173"/>
    </source>
</evidence>
<dbReference type="PROSITE" id="PS50893">
    <property type="entry name" value="ABC_TRANSPORTER_2"/>
    <property type="match status" value="1"/>
</dbReference>
<feature type="region of interest" description="Disordered" evidence="9">
    <location>
        <begin position="1"/>
        <end position="20"/>
    </location>
</feature>
<reference evidence="14" key="1">
    <citation type="submission" date="2017-09" db="EMBL/GenBank/DDBJ databases">
        <title>Metaegenomics of thermophilic ammonia-oxidizing enrichment culture.</title>
        <authorList>
            <person name="Kato S."/>
            <person name="Suzuki K."/>
        </authorList>
    </citation>
    <scope>NUCLEOTIDE SEQUENCE [LARGE SCALE GENOMIC DNA]</scope>
</reference>
<feature type="transmembrane region" description="Helical" evidence="10">
    <location>
        <begin position="336"/>
        <end position="353"/>
    </location>
</feature>
<evidence type="ECO:0000256" key="4">
    <source>
        <dbReference type="ARBA" id="ARBA00022692"/>
    </source>
</evidence>
<comment type="caution">
    <text evidence="13">The sequence shown here is derived from an EMBL/GenBank/DDBJ whole genome shotgun (WGS) entry which is preliminary data.</text>
</comment>
<dbReference type="SUPFAM" id="SSF52540">
    <property type="entry name" value="P-loop containing nucleoside triphosphate hydrolases"/>
    <property type="match status" value="1"/>
</dbReference>
<dbReference type="InterPro" id="IPR003593">
    <property type="entry name" value="AAA+_ATPase"/>
</dbReference>
<dbReference type="GO" id="GO:0005886">
    <property type="term" value="C:plasma membrane"/>
    <property type="evidence" value="ECO:0007669"/>
    <property type="project" value="UniProtKB-SubCell"/>
</dbReference>
<dbReference type="GO" id="GO:0015421">
    <property type="term" value="F:ABC-type oligopeptide transporter activity"/>
    <property type="evidence" value="ECO:0007669"/>
    <property type="project" value="TreeGrafter"/>
</dbReference>
<evidence type="ECO:0000256" key="5">
    <source>
        <dbReference type="ARBA" id="ARBA00022741"/>
    </source>
</evidence>
<dbReference type="PROSITE" id="PS50929">
    <property type="entry name" value="ABC_TM1F"/>
    <property type="match status" value="1"/>
</dbReference>
<accession>A0A2H5XC32</accession>
<feature type="transmembrane region" description="Helical" evidence="10">
    <location>
        <begin position="313"/>
        <end position="330"/>
    </location>
</feature>
<keyword evidence="6 13" id="KW-0067">ATP-binding</keyword>
<evidence type="ECO:0000256" key="10">
    <source>
        <dbReference type="SAM" id="Phobius"/>
    </source>
</evidence>
<evidence type="ECO:0000256" key="6">
    <source>
        <dbReference type="ARBA" id="ARBA00022840"/>
    </source>
</evidence>
<organism evidence="13 14">
    <name type="scientific">Candidatus Fervidibacter japonicus</name>
    <dbReference type="NCBI Taxonomy" id="2035412"/>
    <lineage>
        <taxon>Bacteria</taxon>
        <taxon>Candidatus Fervidibacterota</taxon>
        <taxon>Candidatus Fervidibacter</taxon>
    </lineage>
</organism>
<dbReference type="InterPro" id="IPR017871">
    <property type="entry name" value="ABC_transporter-like_CS"/>
</dbReference>
<dbReference type="FunFam" id="1.20.1560.10:FF:000011">
    <property type="entry name" value="Multidrug ABC transporter ATP-binding protein"/>
    <property type="match status" value="1"/>
</dbReference>
<proteinExistence type="predicted"/>
<dbReference type="AlphaFoldDB" id="A0A2H5XC32"/>
<dbReference type="PANTHER" id="PTHR43394">
    <property type="entry name" value="ATP-DEPENDENT PERMEASE MDL1, MITOCHONDRIAL"/>
    <property type="match status" value="1"/>
</dbReference>
<feature type="domain" description="ABC transporter" evidence="11">
    <location>
        <begin position="511"/>
        <end position="745"/>
    </location>
</feature>
<dbReference type="InterPro" id="IPR011527">
    <property type="entry name" value="ABC1_TM_dom"/>
</dbReference>
<evidence type="ECO:0000259" key="12">
    <source>
        <dbReference type="PROSITE" id="PS50929"/>
    </source>
</evidence>
<dbReference type="SMART" id="SM00382">
    <property type="entry name" value="AAA"/>
    <property type="match status" value="1"/>
</dbReference>
<feature type="domain" description="ABC transmembrane type-1" evidence="12">
    <location>
        <begin position="195"/>
        <end position="477"/>
    </location>
</feature>
<dbReference type="Gene3D" id="1.20.1560.10">
    <property type="entry name" value="ABC transporter type 1, transmembrane domain"/>
    <property type="match status" value="1"/>
</dbReference>
<evidence type="ECO:0000256" key="2">
    <source>
        <dbReference type="ARBA" id="ARBA00022448"/>
    </source>
</evidence>
<dbReference type="Pfam" id="PF00664">
    <property type="entry name" value="ABC_membrane"/>
    <property type="match status" value="1"/>
</dbReference>
<dbReference type="InterPro" id="IPR039421">
    <property type="entry name" value="Type_1_exporter"/>
</dbReference>
<dbReference type="GO" id="GO:0005524">
    <property type="term" value="F:ATP binding"/>
    <property type="evidence" value="ECO:0007669"/>
    <property type="project" value="UniProtKB-KW"/>
</dbReference>
<dbReference type="PROSITE" id="PS00211">
    <property type="entry name" value="ABC_TRANSPORTER_1"/>
    <property type="match status" value="1"/>
</dbReference>
<name>A0A2H5XC32_9BACT</name>
<protein>
    <submittedName>
        <fullName evidence="13">Putative ABC transporter ATP-binding protein</fullName>
    </submittedName>
</protein>